<dbReference type="InterPro" id="IPR005158">
    <property type="entry name" value="BTAD"/>
</dbReference>
<dbReference type="SUPFAM" id="SSF52540">
    <property type="entry name" value="P-loop containing nucleoside triphosphate hydrolases"/>
    <property type="match status" value="1"/>
</dbReference>
<dbReference type="InterPro" id="IPR036388">
    <property type="entry name" value="WH-like_DNA-bd_sf"/>
</dbReference>
<comment type="caution">
    <text evidence="5">The sequence shown here is derived from an EMBL/GenBank/DDBJ whole genome shotgun (WGS) entry which is preliminary data.</text>
</comment>
<dbReference type="GO" id="GO:0000160">
    <property type="term" value="P:phosphorelay signal transduction system"/>
    <property type="evidence" value="ECO:0007669"/>
    <property type="project" value="InterPro"/>
</dbReference>
<dbReference type="Pfam" id="PF03704">
    <property type="entry name" value="BTAD"/>
    <property type="match status" value="1"/>
</dbReference>
<dbReference type="InterPro" id="IPR049945">
    <property type="entry name" value="AAA_22"/>
</dbReference>
<dbReference type="Gene3D" id="1.10.10.10">
    <property type="entry name" value="Winged helix-like DNA-binding domain superfamily/Winged helix DNA-binding domain"/>
    <property type="match status" value="1"/>
</dbReference>
<accession>A0A3E0HI88</accession>
<evidence type="ECO:0000313" key="6">
    <source>
        <dbReference type="Proteomes" id="UP000256269"/>
    </source>
</evidence>
<name>A0A3E0HI88_9PSEU</name>
<dbReference type="SMART" id="SM00862">
    <property type="entry name" value="Trans_reg_C"/>
    <property type="match status" value="1"/>
</dbReference>
<evidence type="ECO:0000256" key="3">
    <source>
        <dbReference type="PROSITE-ProRule" id="PRU01091"/>
    </source>
</evidence>
<proteinExistence type="inferred from homology"/>
<dbReference type="PRINTS" id="PR00364">
    <property type="entry name" value="DISEASERSIST"/>
</dbReference>
<dbReference type="Gene3D" id="3.40.50.300">
    <property type="entry name" value="P-loop containing nucleotide triphosphate hydrolases"/>
    <property type="match status" value="1"/>
</dbReference>
<gene>
    <name evidence="5" type="ORF">BCF44_107235</name>
</gene>
<dbReference type="InterPro" id="IPR016032">
    <property type="entry name" value="Sig_transdc_resp-reg_C-effctor"/>
</dbReference>
<dbReference type="Gene3D" id="1.25.40.10">
    <property type="entry name" value="Tetratricopeptide repeat domain"/>
    <property type="match status" value="2"/>
</dbReference>
<keyword evidence="6" id="KW-1185">Reference proteome</keyword>
<dbReference type="AlphaFoldDB" id="A0A3E0HI88"/>
<keyword evidence="2 3" id="KW-0238">DNA-binding</keyword>
<evidence type="ECO:0000313" key="5">
    <source>
        <dbReference type="EMBL" id="REH46102.1"/>
    </source>
</evidence>
<evidence type="ECO:0000259" key="4">
    <source>
        <dbReference type="PROSITE" id="PS51755"/>
    </source>
</evidence>
<dbReference type="Pfam" id="PF00486">
    <property type="entry name" value="Trans_reg_C"/>
    <property type="match status" value="1"/>
</dbReference>
<dbReference type="InterPro" id="IPR011990">
    <property type="entry name" value="TPR-like_helical_dom_sf"/>
</dbReference>
<dbReference type="GO" id="GO:0016887">
    <property type="term" value="F:ATP hydrolysis activity"/>
    <property type="evidence" value="ECO:0007669"/>
    <property type="project" value="InterPro"/>
</dbReference>
<dbReference type="InterPro" id="IPR001867">
    <property type="entry name" value="OmpR/PhoB-type_DNA-bd"/>
</dbReference>
<dbReference type="GO" id="GO:0006355">
    <property type="term" value="P:regulation of DNA-templated transcription"/>
    <property type="evidence" value="ECO:0007669"/>
    <property type="project" value="InterPro"/>
</dbReference>
<organism evidence="5 6">
    <name type="scientific">Kutzneria buriramensis</name>
    <dbReference type="NCBI Taxonomy" id="1045776"/>
    <lineage>
        <taxon>Bacteria</taxon>
        <taxon>Bacillati</taxon>
        <taxon>Actinomycetota</taxon>
        <taxon>Actinomycetes</taxon>
        <taxon>Pseudonocardiales</taxon>
        <taxon>Pseudonocardiaceae</taxon>
        <taxon>Kutzneria</taxon>
    </lineage>
</organism>
<dbReference type="SMART" id="SM01043">
    <property type="entry name" value="BTAD"/>
    <property type="match status" value="1"/>
</dbReference>
<dbReference type="Pfam" id="PF13401">
    <property type="entry name" value="AAA_22"/>
    <property type="match status" value="1"/>
</dbReference>
<feature type="DNA-binding region" description="OmpR/PhoB-type" evidence="3">
    <location>
        <begin position="1"/>
        <end position="92"/>
    </location>
</feature>
<dbReference type="InterPro" id="IPR027417">
    <property type="entry name" value="P-loop_NTPase"/>
</dbReference>
<dbReference type="SUPFAM" id="SSF48452">
    <property type="entry name" value="TPR-like"/>
    <property type="match status" value="2"/>
</dbReference>
<dbReference type="GO" id="GO:0003677">
    <property type="term" value="F:DNA binding"/>
    <property type="evidence" value="ECO:0007669"/>
    <property type="project" value="UniProtKB-UniRule"/>
</dbReference>
<dbReference type="SUPFAM" id="SSF46894">
    <property type="entry name" value="C-terminal effector domain of the bipartite response regulators"/>
    <property type="match status" value="1"/>
</dbReference>
<dbReference type="EMBL" id="QUNO01000007">
    <property type="protein sequence ID" value="REH46102.1"/>
    <property type="molecule type" value="Genomic_DNA"/>
</dbReference>
<dbReference type="RefSeq" id="WP_170217669.1">
    <property type="nucleotide sequence ID" value="NZ_CP144375.1"/>
</dbReference>
<reference evidence="5 6" key="1">
    <citation type="submission" date="2018-08" db="EMBL/GenBank/DDBJ databases">
        <title>Genomic Encyclopedia of Archaeal and Bacterial Type Strains, Phase II (KMG-II): from individual species to whole genera.</title>
        <authorList>
            <person name="Goeker M."/>
        </authorList>
    </citation>
    <scope>NUCLEOTIDE SEQUENCE [LARGE SCALE GENOMIC DNA]</scope>
    <source>
        <strain evidence="5 6">DSM 45791</strain>
    </source>
</reference>
<dbReference type="PANTHER" id="PTHR47691">
    <property type="entry name" value="REGULATOR-RELATED"/>
    <property type="match status" value="1"/>
</dbReference>
<comment type="similarity">
    <text evidence="1">Belongs to the AfsR/DnrI/RedD regulatory family.</text>
</comment>
<dbReference type="Proteomes" id="UP000256269">
    <property type="component" value="Unassembled WGS sequence"/>
</dbReference>
<protein>
    <submittedName>
        <fullName evidence="5">Putative ATPase</fullName>
    </submittedName>
</protein>
<evidence type="ECO:0000256" key="2">
    <source>
        <dbReference type="ARBA" id="ARBA00023125"/>
    </source>
</evidence>
<evidence type="ECO:0000256" key="1">
    <source>
        <dbReference type="ARBA" id="ARBA00005820"/>
    </source>
</evidence>
<dbReference type="PROSITE" id="PS51755">
    <property type="entry name" value="OMPR_PHOB"/>
    <property type="match status" value="1"/>
</dbReference>
<dbReference type="CDD" id="cd15831">
    <property type="entry name" value="BTAD"/>
    <property type="match status" value="1"/>
</dbReference>
<sequence length="896" mass="97201">MELRLLGPVEARSGETVLPLGPRQQRLLLAVLACEVNRTVTIDRLIELLWPDDPPRTATHAVRVMVSKVRSLLAGADMELCTQGSRGYLLRANPMNVDVHRFRALIEESRAIRDDHRLVQVLDQALALWRGPVLADTVPAEARDQLFSGLTESRLLAVEDRFDALLRLGRHRDALGDLTAEARTHPTRERLTGQLMLALVRNGQIGAALDAARRTRDHLADELGVDPGRELHDLELAILRNDPALAAPSVRGSRPPVPRTRLIGRDEEVSAIQADLPTVRLLTVTGPGGVGKTRLALAVAAGFESAFIPLAGLSEPRLVLATIAASLGDQDVGGLTLWDTLAAHLGDRRLLLVLDNMEHLLDAAPDLGRLLDRVPGLTILATSRSPLRIHGECVHVVRPLRPDAATELFAERSRHSGAPAPEVSVAAAICERLDRLPLAIELAAARARQLSAPTLLTLLDESPHVLDGPLDLPERHRTLRDTIAWSYRLLNPAERELLHVVAVFAGGWTLAAATAVAGLDAVTAVDLHVRLVDASLIVRDNDRYTMLDTIRAFALDNAAPGCARARHAAYFEDVVAKARIGAQSRDQRMWLDRLREDHDNLRAAMRWLLDHGQTDRFAGVFVFWHWLIEGRFFECRQWAAEALAAREMSASSRVGVLAMHGMAVAGTDPAQALRLVGDSVRLAAGDGVDPAARATALMAQGNVAVWLAQHQLAVRAFDEAESVLRQLGWVSSWAGVRAGKAYVVLITGNAARAERQLAGMVTRLRREGGEWDLALALNYQGHALLRLGDAAAAQRVVREAVAIWDRLDAPFTMMYALTFLAIAAAAQGDPRRSALLTGAASVLVDRFGPAMIGDAARDAEHAASRVIGELGRATFDDLIAQGRSLSRAEVVALAVD</sequence>
<dbReference type="PANTHER" id="PTHR47691:SF3">
    <property type="entry name" value="HTH-TYPE TRANSCRIPTIONAL REGULATOR RV0890C-RELATED"/>
    <property type="match status" value="1"/>
</dbReference>
<feature type="domain" description="OmpR/PhoB-type" evidence="4">
    <location>
        <begin position="1"/>
        <end position="92"/>
    </location>
</feature>